<keyword evidence="2" id="KW-0503">Monooxygenase</keyword>
<proteinExistence type="predicted"/>
<reference evidence="3" key="1">
    <citation type="journal article" date="2019" name="Int. J. Syst. Evol. Microbiol.">
        <title>The Global Catalogue of Microorganisms (GCM) 10K type strain sequencing project: providing services to taxonomists for standard genome sequencing and annotation.</title>
        <authorList>
            <consortium name="The Broad Institute Genomics Platform"/>
            <consortium name="The Broad Institute Genome Sequencing Center for Infectious Disease"/>
            <person name="Wu L."/>
            <person name="Ma J."/>
        </authorList>
    </citation>
    <scope>NUCLEOTIDE SEQUENCE [LARGE SCALE GENOMIC DNA]</scope>
    <source>
        <strain evidence="3">JCM 14718</strain>
    </source>
</reference>
<sequence>MCGAVSNRVRVLVWHRIAQDGPDRIPEIYRGISEDLARTPGLLANELLYSRSRPGTVAVMSEWRDMDAFLAWEQGPDHRGTTAGLRPYRDLDRDPQYELYEVAESFVSG</sequence>
<organism evidence="2 3">
    <name type="scientific">Fodinicola feengrottensis</name>
    <dbReference type="NCBI Taxonomy" id="435914"/>
    <lineage>
        <taxon>Bacteria</taxon>
        <taxon>Bacillati</taxon>
        <taxon>Actinomycetota</taxon>
        <taxon>Actinomycetes</taxon>
        <taxon>Mycobacteriales</taxon>
        <taxon>Fodinicola</taxon>
    </lineage>
</organism>
<protein>
    <submittedName>
        <fullName evidence="2">Antibiotic biosynthesis monooxygenase</fullName>
    </submittedName>
</protein>
<comment type="caution">
    <text evidence="2">The sequence shown here is derived from an EMBL/GenBank/DDBJ whole genome shotgun (WGS) entry which is preliminary data.</text>
</comment>
<dbReference type="PROSITE" id="PS51725">
    <property type="entry name" value="ABM"/>
    <property type="match status" value="1"/>
</dbReference>
<evidence type="ECO:0000259" key="1">
    <source>
        <dbReference type="PROSITE" id="PS51725"/>
    </source>
</evidence>
<dbReference type="EMBL" id="BAAANY010000023">
    <property type="protein sequence ID" value="GAA1700761.1"/>
    <property type="molecule type" value="Genomic_DNA"/>
</dbReference>
<dbReference type="SUPFAM" id="SSF54909">
    <property type="entry name" value="Dimeric alpha+beta barrel"/>
    <property type="match status" value="1"/>
</dbReference>
<accession>A0ABP4UBS7</accession>
<evidence type="ECO:0000313" key="3">
    <source>
        <dbReference type="Proteomes" id="UP001500618"/>
    </source>
</evidence>
<keyword evidence="2" id="KW-0560">Oxidoreductase</keyword>
<dbReference type="InterPro" id="IPR011008">
    <property type="entry name" value="Dimeric_a/b-barrel"/>
</dbReference>
<evidence type="ECO:0000313" key="2">
    <source>
        <dbReference type="EMBL" id="GAA1700761.1"/>
    </source>
</evidence>
<dbReference type="InterPro" id="IPR007138">
    <property type="entry name" value="ABM_dom"/>
</dbReference>
<keyword evidence="3" id="KW-1185">Reference proteome</keyword>
<gene>
    <name evidence="2" type="ORF">GCM10009765_57820</name>
</gene>
<dbReference type="Pfam" id="PF03992">
    <property type="entry name" value="ABM"/>
    <property type="match status" value="1"/>
</dbReference>
<dbReference type="Gene3D" id="3.30.70.100">
    <property type="match status" value="1"/>
</dbReference>
<name>A0ABP4UBS7_9ACTN</name>
<dbReference type="Proteomes" id="UP001500618">
    <property type="component" value="Unassembled WGS sequence"/>
</dbReference>
<feature type="domain" description="ABM" evidence="1">
    <location>
        <begin position="9"/>
        <end position="97"/>
    </location>
</feature>
<dbReference type="GO" id="GO:0004497">
    <property type="term" value="F:monooxygenase activity"/>
    <property type="evidence" value="ECO:0007669"/>
    <property type="project" value="UniProtKB-KW"/>
</dbReference>